<gene>
    <name evidence="1" type="ordered locus">Plim_1447</name>
</gene>
<protein>
    <recommendedName>
        <fullName evidence="3">Zinc-dependent peptidase</fullName>
    </recommendedName>
</protein>
<dbReference type="SUPFAM" id="SSF55486">
    <property type="entry name" value="Metalloproteases ('zincins'), catalytic domain"/>
    <property type="match status" value="1"/>
</dbReference>
<dbReference type="CDD" id="cd20169">
    <property type="entry name" value="Peptidase_M90_mtfA"/>
    <property type="match status" value="1"/>
</dbReference>
<name>D5SVZ6_PLAL2</name>
<dbReference type="KEGG" id="plm:Plim_1447"/>
<dbReference type="InterPro" id="IPR010384">
    <property type="entry name" value="MtfA_fam"/>
</dbReference>
<dbReference type="RefSeq" id="WP_013109712.1">
    <property type="nucleotide sequence ID" value="NC_014148.1"/>
</dbReference>
<dbReference type="Gene3D" id="1.10.472.150">
    <property type="entry name" value="Glucose-regulated metallo-peptidase M90, N-terminal domain"/>
    <property type="match status" value="1"/>
</dbReference>
<sequence>MWKWLRNRQRKLRSQKPLPHFLSRLIKRPDLSTWLTDAARVKLINHARNMVAEKNWEGLSGLVVTEEMKWKIALQASRLTLGFDDSPFDSIQSILIYPSTYVAPQQTKLGHIVVESSSLRLGEAWKRGPIVLAWEDIQREWEGHEPFHNVVIHEFSHVLDMANGDADGMPVIENPALARNWISLIPQQFAQLVQRLHSGHSDIINSYGATNLAEFFAVSTEAFFSSPRLFNIWHPELAQLYQQYFGHTFYSTSWPLHPQYSMINPSQFTASQTSDYLSSHRYLNHERYLVG</sequence>
<dbReference type="GO" id="GO:0004177">
    <property type="term" value="F:aminopeptidase activity"/>
    <property type="evidence" value="ECO:0007669"/>
    <property type="project" value="TreeGrafter"/>
</dbReference>
<dbReference type="EMBL" id="CP001744">
    <property type="protein sequence ID" value="ADG67281.1"/>
    <property type="molecule type" value="Genomic_DNA"/>
</dbReference>
<dbReference type="InterPro" id="IPR042252">
    <property type="entry name" value="MtfA_N"/>
</dbReference>
<organism evidence="1 2">
    <name type="scientific">Planctopirus limnophila (strain ATCC 43296 / DSM 3776 / IFAM 1008 / Mu 290)</name>
    <name type="common">Planctomyces limnophilus</name>
    <dbReference type="NCBI Taxonomy" id="521674"/>
    <lineage>
        <taxon>Bacteria</taxon>
        <taxon>Pseudomonadati</taxon>
        <taxon>Planctomycetota</taxon>
        <taxon>Planctomycetia</taxon>
        <taxon>Planctomycetales</taxon>
        <taxon>Planctomycetaceae</taxon>
        <taxon>Planctopirus</taxon>
    </lineage>
</organism>
<dbReference type="Pfam" id="PF06167">
    <property type="entry name" value="Peptidase_M90"/>
    <property type="match status" value="1"/>
</dbReference>
<dbReference type="AlphaFoldDB" id="D5SVZ6"/>
<dbReference type="PANTHER" id="PTHR30164">
    <property type="entry name" value="MTFA PEPTIDASE"/>
    <property type="match status" value="1"/>
</dbReference>
<dbReference type="Gene3D" id="3.40.390.10">
    <property type="entry name" value="Collagenase (Catalytic Domain)"/>
    <property type="match status" value="1"/>
</dbReference>
<evidence type="ECO:0000313" key="1">
    <source>
        <dbReference type="EMBL" id="ADG67281.1"/>
    </source>
</evidence>
<reference evidence="1 2" key="1">
    <citation type="journal article" date="2010" name="Stand. Genomic Sci.">
        <title>Complete genome sequence of Planctomyces limnophilus type strain (Mu 290).</title>
        <authorList>
            <person name="Labutti K."/>
            <person name="Sikorski J."/>
            <person name="Schneider S."/>
            <person name="Nolan M."/>
            <person name="Lucas S."/>
            <person name="Glavina Del Rio T."/>
            <person name="Tice H."/>
            <person name="Cheng J.F."/>
            <person name="Goodwin L."/>
            <person name="Pitluck S."/>
            <person name="Liolios K."/>
            <person name="Ivanova N."/>
            <person name="Mavromatis K."/>
            <person name="Mikhailova N."/>
            <person name="Pati A."/>
            <person name="Chen A."/>
            <person name="Palaniappan K."/>
            <person name="Land M."/>
            <person name="Hauser L."/>
            <person name="Chang Y.J."/>
            <person name="Jeffries C.D."/>
            <person name="Tindall B.J."/>
            <person name="Rohde M."/>
            <person name="Goker M."/>
            <person name="Woyke T."/>
            <person name="Bristow J."/>
            <person name="Eisen J.A."/>
            <person name="Markowitz V."/>
            <person name="Hugenholtz P."/>
            <person name="Kyrpides N.C."/>
            <person name="Klenk H.P."/>
            <person name="Lapidus A."/>
        </authorList>
    </citation>
    <scope>NUCLEOTIDE SEQUENCE [LARGE SCALE GENOMIC DNA]</scope>
    <source>
        <strain evidence="2">ATCC 43296 / DSM 3776 / IFAM 1008 / 290</strain>
    </source>
</reference>
<proteinExistence type="predicted"/>
<dbReference type="GO" id="GO:0005829">
    <property type="term" value="C:cytosol"/>
    <property type="evidence" value="ECO:0007669"/>
    <property type="project" value="TreeGrafter"/>
</dbReference>
<evidence type="ECO:0008006" key="3">
    <source>
        <dbReference type="Google" id="ProtNLM"/>
    </source>
</evidence>
<dbReference type="InterPro" id="IPR024079">
    <property type="entry name" value="MetalloPept_cat_dom_sf"/>
</dbReference>
<dbReference type="Proteomes" id="UP000002220">
    <property type="component" value="Chromosome"/>
</dbReference>
<dbReference type="eggNOG" id="COG3228">
    <property type="taxonomic scope" value="Bacteria"/>
</dbReference>
<dbReference type="OrthoDB" id="9786424at2"/>
<keyword evidence="2" id="KW-1185">Reference proteome</keyword>
<accession>D5SVZ6</accession>
<dbReference type="GO" id="GO:0008237">
    <property type="term" value="F:metallopeptidase activity"/>
    <property type="evidence" value="ECO:0007669"/>
    <property type="project" value="InterPro"/>
</dbReference>
<dbReference type="HOGENOM" id="CLU_063037_0_1_0"/>
<evidence type="ECO:0000313" key="2">
    <source>
        <dbReference type="Proteomes" id="UP000002220"/>
    </source>
</evidence>
<dbReference type="PANTHER" id="PTHR30164:SF2">
    <property type="entry name" value="PROTEIN MTFA"/>
    <property type="match status" value="1"/>
</dbReference>